<evidence type="ECO:0000313" key="3">
    <source>
        <dbReference type="EMBL" id="GMI26098.1"/>
    </source>
</evidence>
<dbReference type="InterPro" id="IPR013078">
    <property type="entry name" value="His_Pase_superF_clade-1"/>
</dbReference>
<gene>
    <name evidence="3" type="ORF">TrCOL_g12166</name>
</gene>
<evidence type="ECO:0000256" key="1">
    <source>
        <dbReference type="PIRSR" id="PIRSR613078-1"/>
    </source>
</evidence>
<dbReference type="Pfam" id="PF00300">
    <property type="entry name" value="His_Phos_1"/>
    <property type="match status" value="1"/>
</dbReference>
<protein>
    <recommendedName>
        <fullName evidence="5">Phosphoglycerate mutase</fullName>
    </recommendedName>
</protein>
<accession>A0A9W7L2Q0</accession>
<evidence type="ECO:0000256" key="2">
    <source>
        <dbReference type="PIRSR" id="PIRSR613078-2"/>
    </source>
</evidence>
<sequence length="235" mass="26555">MRILLPIRALSVMRMAQYGTTTRLFSRKPGERPPLIPPKLKNRFYAMRHGNSEANQEGLISSNPDVATHKHGLSSLGVEQVVESVERFIGREGADVRTVKVFCSDFKRAAMTADMLAAGARTVARRDIRIRERWFGELDNGPDDKYNDVWERDETDADQEWKDVESVNKVRERASELVREIETETREGEEADVVLVAHGDVLQILMTAFDGVRGEDHRGLKHLETAEIRELGGGN</sequence>
<dbReference type="Gene3D" id="3.40.50.1240">
    <property type="entry name" value="Phosphoglycerate mutase-like"/>
    <property type="match status" value="1"/>
</dbReference>
<dbReference type="PANTHER" id="PTHR47821">
    <property type="entry name" value="PHOSPHOGLYCERATE MUTASE FAMILY PROTEIN"/>
    <property type="match status" value="1"/>
</dbReference>
<dbReference type="SUPFAM" id="SSF53254">
    <property type="entry name" value="Phosphoglycerate mutase-like"/>
    <property type="match status" value="1"/>
</dbReference>
<dbReference type="PANTHER" id="PTHR47821:SF2">
    <property type="entry name" value="PHOSPHOGLYCERATE MUTASE FAMILY PROTEIN"/>
    <property type="match status" value="1"/>
</dbReference>
<dbReference type="CDD" id="cd07067">
    <property type="entry name" value="HP_PGM_like"/>
    <property type="match status" value="1"/>
</dbReference>
<proteinExistence type="predicted"/>
<feature type="active site" description="Proton donor/acceptor" evidence="1">
    <location>
        <position position="132"/>
    </location>
</feature>
<evidence type="ECO:0000313" key="4">
    <source>
        <dbReference type="Proteomes" id="UP001165065"/>
    </source>
</evidence>
<comment type="caution">
    <text evidence="3">The sequence shown here is derived from an EMBL/GenBank/DDBJ whole genome shotgun (WGS) entry which is preliminary data.</text>
</comment>
<feature type="active site" description="Tele-phosphohistidine intermediate" evidence="1">
    <location>
        <position position="49"/>
    </location>
</feature>
<keyword evidence="4" id="KW-1185">Reference proteome</keyword>
<reference evidence="4" key="1">
    <citation type="journal article" date="2023" name="Commun. Biol.">
        <title>Genome analysis of Parmales, the sister group of diatoms, reveals the evolutionary specialization of diatoms from phago-mixotrophs to photoautotrophs.</title>
        <authorList>
            <person name="Ban H."/>
            <person name="Sato S."/>
            <person name="Yoshikawa S."/>
            <person name="Yamada K."/>
            <person name="Nakamura Y."/>
            <person name="Ichinomiya M."/>
            <person name="Sato N."/>
            <person name="Blanc-Mathieu R."/>
            <person name="Endo H."/>
            <person name="Kuwata A."/>
            <person name="Ogata H."/>
        </authorList>
    </citation>
    <scope>NUCLEOTIDE SEQUENCE [LARGE SCALE GENOMIC DNA]</scope>
</reference>
<dbReference type="EMBL" id="BRYA01000623">
    <property type="protein sequence ID" value="GMI26098.1"/>
    <property type="molecule type" value="Genomic_DNA"/>
</dbReference>
<evidence type="ECO:0008006" key="5">
    <source>
        <dbReference type="Google" id="ProtNLM"/>
    </source>
</evidence>
<dbReference type="SMART" id="SM00855">
    <property type="entry name" value="PGAM"/>
    <property type="match status" value="1"/>
</dbReference>
<feature type="binding site" evidence="2">
    <location>
        <position position="108"/>
    </location>
    <ligand>
        <name>substrate</name>
    </ligand>
</feature>
<feature type="binding site" evidence="2">
    <location>
        <begin position="48"/>
        <end position="55"/>
    </location>
    <ligand>
        <name>substrate</name>
    </ligand>
</feature>
<dbReference type="Proteomes" id="UP001165065">
    <property type="component" value="Unassembled WGS sequence"/>
</dbReference>
<dbReference type="OrthoDB" id="354304at2759"/>
<name>A0A9W7L2Q0_9STRA</name>
<organism evidence="3 4">
    <name type="scientific">Triparma columacea</name>
    <dbReference type="NCBI Taxonomy" id="722753"/>
    <lineage>
        <taxon>Eukaryota</taxon>
        <taxon>Sar</taxon>
        <taxon>Stramenopiles</taxon>
        <taxon>Ochrophyta</taxon>
        <taxon>Bolidophyceae</taxon>
        <taxon>Parmales</taxon>
        <taxon>Triparmaceae</taxon>
        <taxon>Triparma</taxon>
    </lineage>
</organism>
<dbReference type="AlphaFoldDB" id="A0A9W7L2Q0"/>
<dbReference type="InterPro" id="IPR029033">
    <property type="entry name" value="His_PPase_superfam"/>
</dbReference>